<dbReference type="SMART" id="SM00042">
    <property type="entry name" value="CUB"/>
    <property type="match status" value="1"/>
</dbReference>
<comment type="caution">
    <text evidence="2">Lacks conserved residue(s) required for the propagation of feature annotation.</text>
</comment>
<feature type="compositionally biased region" description="Basic residues" evidence="3">
    <location>
        <begin position="1049"/>
        <end position="1064"/>
    </location>
</feature>
<keyword evidence="5" id="KW-1185">Reference proteome</keyword>
<feature type="compositionally biased region" description="Basic and acidic residues" evidence="3">
    <location>
        <begin position="513"/>
        <end position="526"/>
    </location>
</feature>
<dbReference type="InterPro" id="IPR002172">
    <property type="entry name" value="LDrepeatLR_classA_rpt"/>
</dbReference>
<sequence>MTITTAWNNMIHRSMCITVTVLLINHSYCDRDLTRSVKLFTGSMIDIDYWSAYRLPNQSTVCDQFINSYYLDDPKEENRYVTFAGSLSSSPTVASRGVASAVSSAAAAAASASASSTLSSSSSSNLKTAGSQLWDRHKPSNWISTVEFDPTALVQLPKTEKQHLYDYNQRFKNILRSRQPTLYTFTSPLYPDNYPPNVDCIKVIKAPQEDQQIVLDFRGPYQFEQSAECINDYLEVRDGEYGFSPLIGRFCSDNRQLHSIKSNGQWLRLRFHSDFSIEKSGFQAVYYFTKLRGKEELLPQKPIISTTISIEDEVTFEHRDLLNLWRDYTNSIIKTKSHPVDRLTEFIIDFRTNRSDLILMIHLSLVKFQIIDPECRTNIIEIYDEFFLTDKDAIPKTPSILSKISKGSQVVQRVNEKYTPRMIHTCNKKNLEPYTCKLGRGVVRILVSPEPVSVDPMEYTQTNATKSITKLPEIKLTATVLKNALCEDDWIPCVRPIDYIAYKEYYNLTVRSKPKDPTNGTDDKRSSNKNIKKSKYASHSSKLQTTTMKTTVVSAVTESSKTNAKDTVIALKSTILQSHPTLPKTIYCLPPNLVCNGHWNCPNGEDEDKCPRPPNGLEAYDVFVHEHNLSDEMPTEIIEEMVTTERLDSISSSSEDDDEFHHHTPIIAALESSGSLSNLKSLQINNCKCETISYADDMNKKVQVKESTYNVTVNTTFTTPVSTTTVMTTTTTLTTTDSLNLNDSLKQEEIKPLKTSSDCSFLNCANLCSNSAPKSQDSFKQTTEFNDDDDIEKEKEMNDNEVTKHDLESTTSGLAEIFDRATKPLGYIHKLDSSPAWNQGSSQSTIQHLRETQKLKSTYNPYLHEYPTNRSLGQLPNTLVIPVDKLSKQYHHSPMTLQRPIHESYHKSKVSRSDPFSLKEQSAFVCNTDGSNIDEHLQLDNLRRSFSVRRIKDTTNTNTTINHSNNNNSYHTPYISYASLKQNTLPSGLLDYQYFNDKHCTKSFYQPRYSLEQQQQQQQQQQRQQQTSETNIFSILDSDCRQKQARLQQQKRKHFKGSAPKRAKHENNLMLKEQTKSNIPLYHQLLLSNGQQCRTKQHAHLINSHKLFDSYKSSQTTSVEILDLEGSNNPRNTTKHLLTKSAKPAGMTMTSSSITTTATLPLTNATTTTTTTSTVVVPMNNNATSNNVIKYRTKLFTNQNTPLSPSKTLWTIGSYTDRPDESSSCISQNDESDTTTTTTTTTTPPPSNDSQLACNIRLANKTNHFNNQYGHFDQQLDTTTTTAANVKDNNKCITSSVSPLTRNHITGSTITFDNLQVFKNSNEVYLCNCNLNSSAKYNFPSSYSVIQQTLSPDMKFSNTMRKNASWNDMSRHVEYFYGYDDDDDDDDVEDGNDVEDEDDDEVKNNGTDDDEEEVEDDDDDDEEEEEEGDEEEEELSEQINGKSEQPSEVDGSIVDKNEGRQEFTNPYNHSSNVTLPHESSSEESPCQVQISNHSTPRRQPLGTSVVIITSKGRTIQPMKII</sequence>
<dbReference type="FunFam" id="2.60.120.290:FF:000005">
    <property type="entry name" value="Procollagen C-endopeptidase enhancer 1"/>
    <property type="match status" value="1"/>
</dbReference>
<dbReference type="PROSITE" id="PS01180">
    <property type="entry name" value="CUB"/>
    <property type="match status" value="1"/>
</dbReference>
<dbReference type="PANTHER" id="PTHR47537:SF2">
    <property type="entry name" value="CUBILIN"/>
    <property type="match status" value="1"/>
</dbReference>
<evidence type="ECO:0000313" key="5">
    <source>
        <dbReference type="Proteomes" id="UP000050795"/>
    </source>
</evidence>
<organism evidence="5 6">
    <name type="scientific">Trichobilharzia regenti</name>
    <name type="common">Nasal bird schistosome</name>
    <dbReference type="NCBI Taxonomy" id="157069"/>
    <lineage>
        <taxon>Eukaryota</taxon>
        <taxon>Metazoa</taxon>
        <taxon>Spiralia</taxon>
        <taxon>Lophotrochozoa</taxon>
        <taxon>Platyhelminthes</taxon>
        <taxon>Trematoda</taxon>
        <taxon>Digenea</taxon>
        <taxon>Strigeidida</taxon>
        <taxon>Schistosomatoidea</taxon>
        <taxon>Schistosomatidae</taxon>
        <taxon>Trichobilharzia</taxon>
    </lineage>
</organism>
<dbReference type="GO" id="GO:0005886">
    <property type="term" value="C:plasma membrane"/>
    <property type="evidence" value="ECO:0007669"/>
    <property type="project" value="TreeGrafter"/>
</dbReference>
<dbReference type="Proteomes" id="UP000050795">
    <property type="component" value="Unassembled WGS sequence"/>
</dbReference>
<dbReference type="InterPro" id="IPR000859">
    <property type="entry name" value="CUB_dom"/>
</dbReference>
<name>A0AA85J155_TRIRE</name>
<keyword evidence="1" id="KW-1015">Disulfide bond</keyword>
<evidence type="ECO:0000313" key="6">
    <source>
        <dbReference type="WBParaSite" id="TREG1_118980.1"/>
    </source>
</evidence>
<feature type="region of interest" description="Disordered" evidence="3">
    <location>
        <begin position="511"/>
        <end position="542"/>
    </location>
</feature>
<protein>
    <recommendedName>
        <fullName evidence="4">CUB domain-containing protein</fullName>
    </recommendedName>
</protein>
<feature type="compositionally biased region" description="Polar residues" evidence="3">
    <location>
        <begin position="1437"/>
        <end position="1446"/>
    </location>
</feature>
<evidence type="ECO:0000256" key="1">
    <source>
        <dbReference type="ARBA" id="ARBA00023157"/>
    </source>
</evidence>
<dbReference type="InterPro" id="IPR035914">
    <property type="entry name" value="Sperma_CUB_dom_sf"/>
</dbReference>
<dbReference type="WBParaSite" id="TREG1_118980.1">
    <property type="protein sequence ID" value="TREG1_118980.1"/>
    <property type="gene ID" value="TREG1_118980"/>
</dbReference>
<feature type="compositionally biased region" description="Polar residues" evidence="3">
    <location>
        <begin position="1462"/>
        <end position="1494"/>
    </location>
</feature>
<accession>A0AA85J155</accession>
<evidence type="ECO:0000256" key="2">
    <source>
        <dbReference type="PROSITE-ProRule" id="PRU00059"/>
    </source>
</evidence>
<dbReference type="CDD" id="cd00041">
    <property type="entry name" value="CUB"/>
    <property type="match status" value="1"/>
</dbReference>
<dbReference type="SUPFAM" id="SSF49854">
    <property type="entry name" value="Spermadhesin, CUB domain"/>
    <property type="match status" value="1"/>
</dbReference>
<dbReference type="InterPro" id="IPR053207">
    <property type="entry name" value="Non-NMDA_GluR_Accessory"/>
</dbReference>
<dbReference type="InterPro" id="IPR036055">
    <property type="entry name" value="LDL_receptor-like_sf"/>
</dbReference>
<dbReference type="Gene3D" id="2.60.120.290">
    <property type="entry name" value="Spermadhesin, CUB domain"/>
    <property type="match status" value="1"/>
</dbReference>
<dbReference type="Gene3D" id="4.10.400.10">
    <property type="entry name" value="Low-density Lipoprotein Receptor"/>
    <property type="match status" value="1"/>
</dbReference>
<evidence type="ECO:0000256" key="3">
    <source>
        <dbReference type="SAM" id="MobiDB-lite"/>
    </source>
</evidence>
<feature type="domain" description="CUB" evidence="4">
    <location>
        <begin position="171"/>
        <end position="289"/>
    </location>
</feature>
<feature type="compositionally biased region" description="Acidic residues" evidence="3">
    <location>
        <begin position="1379"/>
        <end position="1436"/>
    </location>
</feature>
<dbReference type="Pfam" id="PF00431">
    <property type="entry name" value="CUB"/>
    <property type="match status" value="1"/>
</dbReference>
<reference evidence="5" key="1">
    <citation type="submission" date="2022-06" db="EMBL/GenBank/DDBJ databases">
        <authorList>
            <person name="Berger JAMES D."/>
            <person name="Berger JAMES D."/>
        </authorList>
    </citation>
    <scope>NUCLEOTIDE SEQUENCE [LARGE SCALE GENOMIC DNA]</scope>
</reference>
<dbReference type="SUPFAM" id="SSF57424">
    <property type="entry name" value="LDL receptor-like module"/>
    <property type="match status" value="1"/>
</dbReference>
<reference evidence="6" key="2">
    <citation type="submission" date="2023-11" db="UniProtKB">
        <authorList>
            <consortium name="WormBaseParasite"/>
        </authorList>
    </citation>
    <scope>IDENTIFICATION</scope>
</reference>
<feature type="region of interest" description="Disordered" evidence="3">
    <location>
        <begin position="1043"/>
        <end position="1068"/>
    </location>
</feature>
<dbReference type="PANTHER" id="PTHR47537">
    <property type="entry name" value="CUBILIN"/>
    <property type="match status" value="1"/>
</dbReference>
<feature type="region of interest" description="Disordered" evidence="3">
    <location>
        <begin position="1217"/>
        <end position="1251"/>
    </location>
</feature>
<proteinExistence type="predicted"/>
<dbReference type="CDD" id="cd00112">
    <property type="entry name" value="LDLa"/>
    <property type="match status" value="1"/>
</dbReference>
<evidence type="ECO:0000259" key="4">
    <source>
        <dbReference type="PROSITE" id="PS01180"/>
    </source>
</evidence>
<feature type="region of interest" description="Disordered" evidence="3">
    <location>
        <begin position="1377"/>
        <end position="1502"/>
    </location>
</feature>